<dbReference type="STRING" id="31234.E3NBU7"/>
<organism evidence="3">
    <name type="scientific">Caenorhabditis remanei</name>
    <name type="common">Caenorhabditis vulgaris</name>
    <dbReference type="NCBI Taxonomy" id="31234"/>
    <lineage>
        <taxon>Eukaryota</taxon>
        <taxon>Metazoa</taxon>
        <taxon>Ecdysozoa</taxon>
        <taxon>Nematoda</taxon>
        <taxon>Chromadorea</taxon>
        <taxon>Rhabditida</taxon>
        <taxon>Rhabditina</taxon>
        <taxon>Rhabditomorpha</taxon>
        <taxon>Rhabditoidea</taxon>
        <taxon>Rhabditidae</taxon>
        <taxon>Peloderinae</taxon>
        <taxon>Caenorhabditis</taxon>
    </lineage>
</organism>
<accession>E3NBU7</accession>
<dbReference type="InParanoid" id="E3NBU7"/>
<evidence type="ECO:0000313" key="3">
    <source>
        <dbReference type="Proteomes" id="UP000008281"/>
    </source>
</evidence>
<dbReference type="OrthoDB" id="5865419at2759"/>
<feature type="region of interest" description="Disordered" evidence="1">
    <location>
        <begin position="317"/>
        <end position="338"/>
    </location>
</feature>
<dbReference type="Proteomes" id="UP000008281">
    <property type="component" value="Unassembled WGS sequence"/>
</dbReference>
<sequence length="338" mass="38765">MSEDLPDDIAGSSLEFELAGEEEVEEPSPLDRILNDGRSFNGGNWTSEELYSLLDGVIKYGTKPVAINYIHRNMVKKRTCEEIKWVELSGIDDFSRKNRKNPNFRVKIDEIREIIKEHKEITLPEEYKKKWIKMGYRNIVPPEDSDVDPNENWSHIMGQVITHHQSSIMKHFNPMRDVMEKVFEQFALESKMVEDIRVTDMHTARATPSDTQNLRWPLIYQFMKACSVLEEQMPALNELEAAVVLRVLDSIEDEAATIPDAEKAILTGLFTECQMGDYRLVEQDYPPNLLSTTQLFVDPLRTRFHGIPEVGAEVELDEHNQNARAAADDEPSTSDSIP</sequence>
<reference evidence="2" key="1">
    <citation type="submission" date="2007-07" db="EMBL/GenBank/DDBJ databases">
        <title>PCAP assembly of the Caenorhabditis remanei genome.</title>
        <authorList>
            <consortium name="The Caenorhabditis remanei Sequencing Consortium"/>
            <person name="Wilson R.K."/>
        </authorList>
    </citation>
    <scope>NUCLEOTIDE SEQUENCE [LARGE SCALE GENOMIC DNA]</scope>
    <source>
        <strain evidence="2">PB4641</strain>
    </source>
</reference>
<dbReference type="OMA" id="INVEHRE"/>
<gene>
    <name evidence="2" type="ORF">CRE_14292</name>
</gene>
<proteinExistence type="predicted"/>
<protein>
    <submittedName>
        <fullName evidence="2">Uncharacterized protein</fullName>
    </submittedName>
</protein>
<dbReference type="EMBL" id="DS268589">
    <property type="protein sequence ID" value="EFO92496.1"/>
    <property type="molecule type" value="Genomic_DNA"/>
</dbReference>
<dbReference type="HOGENOM" id="CLU_078338_0_0_1"/>
<name>E3NBU7_CAERE</name>
<evidence type="ECO:0000313" key="2">
    <source>
        <dbReference type="EMBL" id="EFO92496.1"/>
    </source>
</evidence>
<evidence type="ECO:0000256" key="1">
    <source>
        <dbReference type="SAM" id="MobiDB-lite"/>
    </source>
</evidence>
<dbReference type="eggNOG" id="ENOG502T0S0">
    <property type="taxonomic scope" value="Eukaryota"/>
</dbReference>
<dbReference type="AlphaFoldDB" id="E3NBU7"/>
<dbReference type="FunCoup" id="E3NBU7">
    <property type="interactions" value="336"/>
</dbReference>
<keyword evidence="3" id="KW-1185">Reference proteome</keyword>